<dbReference type="Proteomes" id="UP000823842">
    <property type="component" value="Unassembled WGS sequence"/>
</dbReference>
<evidence type="ECO:0000313" key="1">
    <source>
        <dbReference type="EMBL" id="HJB29732.1"/>
    </source>
</evidence>
<proteinExistence type="predicted"/>
<gene>
    <name evidence="1" type="ORF">IAA06_13210</name>
</gene>
<dbReference type="EMBL" id="DWYZ01000247">
    <property type="protein sequence ID" value="HJB29732.1"/>
    <property type="molecule type" value="Genomic_DNA"/>
</dbReference>
<reference evidence="1" key="1">
    <citation type="journal article" date="2021" name="PeerJ">
        <title>Extensive microbial diversity within the chicken gut microbiome revealed by metagenomics and culture.</title>
        <authorList>
            <person name="Gilroy R."/>
            <person name="Ravi A."/>
            <person name="Getino M."/>
            <person name="Pursley I."/>
            <person name="Horton D.L."/>
            <person name="Alikhan N.F."/>
            <person name="Baker D."/>
            <person name="Gharbi K."/>
            <person name="Hall N."/>
            <person name="Watson M."/>
            <person name="Adriaenssens E.M."/>
            <person name="Foster-Nyarko E."/>
            <person name="Jarju S."/>
            <person name="Secka A."/>
            <person name="Antonio M."/>
            <person name="Oren A."/>
            <person name="Chaudhuri R.R."/>
            <person name="La Ragione R."/>
            <person name="Hildebrand F."/>
            <person name="Pallen M.J."/>
        </authorList>
    </citation>
    <scope>NUCLEOTIDE SEQUENCE</scope>
    <source>
        <strain evidence="1">ChiSjej1B19-5720</strain>
    </source>
</reference>
<evidence type="ECO:0000313" key="2">
    <source>
        <dbReference type="Proteomes" id="UP000823842"/>
    </source>
</evidence>
<accession>A0A9D2LUJ9</accession>
<name>A0A9D2LUJ9_9FIRM</name>
<comment type="caution">
    <text evidence="1">The sequence shown here is derived from an EMBL/GenBank/DDBJ whole genome shotgun (WGS) entry which is preliminary data.</text>
</comment>
<protein>
    <submittedName>
        <fullName evidence="1">Uncharacterized protein</fullName>
    </submittedName>
</protein>
<sequence>MANRGNPGIARMADVLDKRMRAHTPKALDMDFGEITSGYQLKPNNFSKLIPPSDYEVCRQLTIGNAGEYLTNVTTPEGNGQAYIPDSMRKLKPGDRVVFIWVQNTPVVLDIIVKADKL</sequence>
<dbReference type="AlphaFoldDB" id="A0A9D2LUJ9"/>
<organism evidence="1 2">
    <name type="scientific">Candidatus Blautia faecavium</name>
    <dbReference type="NCBI Taxonomy" id="2838487"/>
    <lineage>
        <taxon>Bacteria</taxon>
        <taxon>Bacillati</taxon>
        <taxon>Bacillota</taxon>
        <taxon>Clostridia</taxon>
        <taxon>Lachnospirales</taxon>
        <taxon>Lachnospiraceae</taxon>
        <taxon>Blautia</taxon>
    </lineage>
</organism>
<reference evidence="1" key="2">
    <citation type="submission" date="2021-04" db="EMBL/GenBank/DDBJ databases">
        <authorList>
            <person name="Gilroy R."/>
        </authorList>
    </citation>
    <scope>NUCLEOTIDE SEQUENCE</scope>
    <source>
        <strain evidence="1">ChiSjej1B19-5720</strain>
    </source>
</reference>